<sequence>MGTVESRPFPAVASPALAMDRLKSAISQLKSNPPSFNSGIIRLQGKYSDDWGISDGWNMPEIPDSALPHTFPVVKDQGATARGKRHQFKGIGHKKINSGDTDKIHVPSSVPVPEMSHADLLSASKENRAFGDRSTSHWQPKSQAFSASNQRGSRPNSDQNVGADVVRGNKKDSIPQAGLPPPTQPEKETNEGVAQPYRGQSASQAEVEETQYFGHQESKRERKMASVKGLPHSLNQGPGSMVETTPQSNMDIQHDRHEQRTSTGFWRNGNQNSPFGRGNESRGDWSSSGQDN</sequence>
<organism evidence="2 3">
    <name type="scientific">Dipteronia sinensis</name>
    <dbReference type="NCBI Taxonomy" id="43782"/>
    <lineage>
        <taxon>Eukaryota</taxon>
        <taxon>Viridiplantae</taxon>
        <taxon>Streptophyta</taxon>
        <taxon>Embryophyta</taxon>
        <taxon>Tracheophyta</taxon>
        <taxon>Spermatophyta</taxon>
        <taxon>Magnoliopsida</taxon>
        <taxon>eudicotyledons</taxon>
        <taxon>Gunneridae</taxon>
        <taxon>Pentapetalae</taxon>
        <taxon>rosids</taxon>
        <taxon>malvids</taxon>
        <taxon>Sapindales</taxon>
        <taxon>Sapindaceae</taxon>
        <taxon>Hippocastanoideae</taxon>
        <taxon>Acereae</taxon>
        <taxon>Dipteronia</taxon>
    </lineage>
</organism>
<dbReference type="Proteomes" id="UP001281410">
    <property type="component" value="Unassembled WGS sequence"/>
</dbReference>
<accession>A0AAD9ZYA4</accession>
<keyword evidence="3" id="KW-1185">Reference proteome</keyword>
<evidence type="ECO:0000256" key="1">
    <source>
        <dbReference type="SAM" id="MobiDB-lite"/>
    </source>
</evidence>
<feature type="compositionally biased region" description="Basic residues" evidence="1">
    <location>
        <begin position="82"/>
        <end position="96"/>
    </location>
</feature>
<feature type="compositionally biased region" description="Polar residues" evidence="1">
    <location>
        <begin position="261"/>
        <end position="274"/>
    </location>
</feature>
<evidence type="ECO:0000313" key="3">
    <source>
        <dbReference type="Proteomes" id="UP001281410"/>
    </source>
</evidence>
<dbReference type="PANTHER" id="PTHR34805:SF1">
    <property type="entry name" value="PROTEIN MODIFIER OF SNC1 1"/>
    <property type="match status" value="1"/>
</dbReference>
<dbReference type="PANTHER" id="PTHR34805">
    <property type="entry name" value="PROTEIN MODIFIER OF SNC1 1"/>
    <property type="match status" value="1"/>
</dbReference>
<feature type="region of interest" description="Disordered" evidence="1">
    <location>
        <begin position="79"/>
        <end position="111"/>
    </location>
</feature>
<feature type="compositionally biased region" description="Polar residues" evidence="1">
    <location>
        <begin position="233"/>
        <end position="251"/>
    </location>
</feature>
<dbReference type="EMBL" id="JANJYJ010000008">
    <property type="protein sequence ID" value="KAK3195470.1"/>
    <property type="molecule type" value="Genomic_DNA"/>
</dbReference>
<dbReference type="AlphaFoldDB" id="A0AAD9ZYA4"/>
<name>A0AAD9ZYA4_9ROSI</name>
<dbReference type="InterPro" id="IPR038808">
    <property type="entry name" value="MOS1-like"/>
</dbReference>
<feature type="compositionally biased region" description="Polar residues" evidence="1">
    <location>
        <begin position="136"/>
        <end position="160"/>
    </location>
</feature>
<proteinExistence type="predicted"/>
<reference evidence="2" key="1">
    <citation type="journal article" date="2023" name="Plant J.">
        <title>Genome sequences and population genomics provide insights into the demographic history, inbreeding, and mutation load of two 'living fossil' tree species of Dipteronia.</title>
        <authorList>
            <person name="Feng Y."/>
            <person name="Comes H.P."/>
            <person name="Chen J."/>
            <person name="Zhu S."/>
            <person name="Lu R."/>
            <person name="Zhang X."/>
            <person name="Li P."/>
            <person name="Qiu J."/>
            <person name="Olsen K.M."/>
            <person name="Qiu Y."/>
        </authorList>
    </citation>
    <scope>NUCLEOTIDE SEQUENCE</scope>
    <source>
        <strain evidence="2">NBL</strain>
    </source>
</reference>
<feature type="region of interest" description="Disordered" evidence="1">
    <location>
        <begin position="129"/>
        <end position="292"/>
    </location>
</feature>
<gene>
    <name evidence="2" type="ORF">Dsin_026780</name>
</gene>
<comment type="caution">
    <text evidence="2">The sequence shown here is derived from an EMBL/GenBank/DDBJ whole genome shotgun (WGS) entry which is preliminary data.</text>
</comment>
<protein>
    <submittedName>
        <fullName evidence="2">Uncharacterized protein</fullName>
    </submittedName>
</protein>
<dbReference type="GO" id="GO:0040029">
    <property type="term" value="P:epigenetic regulation of gene expression"/>
    <property type="evidence" value="ECO:0007669"/>
    <property type="project" value="TreeGrafter"/>
</dbReference>
<evidence type="ECO:0000313" key="2">
    <source>
        <dbReference type="EMBL" id="KAK3195470.1"/>
    </source>
</evidence>